<accession>A0ACB7YPZ1</accession>
<organism evidence="1 2">
    <name type="scientific">Vaccinium darrowii</name>
    <dbReference type="NCBI Taxonomy" id="229202"/>
    <lineage>
        <taxon>Eukaryota</taxon>
        <taxon>Viridiplantae</taxon>
        <taxon>Streptophyta</taxon>
        <taxon>Embryophyta</taxon>
        <taxon>Tracheophyta</taxon>
        <taxon>Spermatophyta</taxon>
        <taxon>Magnoliopsida</taxon>
        <taxon>eudicotyledons</taxon>
        <taxon>Gunneridae</taxon>
        <taxon>Pentapetalae</taxon>
        <taxon>asterids</taxon>
        <taxon>Ericales</taxon>
        <taxon>Ericaceae</taxon>
        <taxon>Vaccinioideae</taxon>
        <taxon>Vaccinieae</taxon>
        <taxon>Vaccinium</taxon>
    </lineage>
</organism>
<comment type="caution">
    <text evidence="1">The sequence shown here is derived from an EMBL/GenBank/DDBJ whole genome shotgun (WGS) entry which is preliminary data.</text>
</comment>
<sequence length="267" mass="29576">MINTTYKEMKHEKKQDTTVTINLSWTLAISVGALFSFEAPFYRNSQVVIDCVNVQGDIIGREEGLETLGPLGRSEGVPWKFTLDGPILEITVYYDQNFLRGISFQCKRSDGRVTANAQEIGRTNVGESKSGCAIETAKVCIDSNEKLESISAVWDSSCLKSLTFTTNRRTYGPYGSSHSFRDSTGGSIQMQGRVITGFYGHHAGRNVFNTPTAIGVRVIRGGGNQVIVGGYRREERIVREERIIREERWYSSVGQSGSTSGPGFHRP</sequence>
<evidence type="ECO:0000313" key="1">
    <source>
        <dbReference type="EMBL" id="KAH7854889.1"/>
    </source>
</evidence>
<protein>
    <submittedName>
        <fullName evidence="1">Uncharacterized protein</fullName>
    </submittedName>
</protein>
<name>A0ACB7YPZ1_9ERIC</name>
<evidence type="ECO:0000313" key="2">
    <source>
        <dbReference type="Proteomes" id="UP000828048"/>
    </source>
</evidence>
<gene>
    <name evidence="1" type="ORF">Vadar_018764</name>
</gene>
<dbReference type="Proteomes" id="UP000828048">
    <property type="component" value="Chromosome 11"/>
</dbReference>
<dbReference type="EMBL" id="CM037161">
    <property type="protein sequence ID" value="KAH7854889.1"/>
    <property type="molecule type" value="Genomic_DNA"/>
</dbReference>
<reference evidence="1 2" key="1">
    <citation type="journal article" date="2021" name="Hortic Res">
        <title>High-quality reference genome and annotation aids understanding of berry development for evergreen blueberry (Vaccinium darrowii).</title>
        <authorList>
            <person name="Yu J."/>
            <person name="Hulse-Kemp A.M."/>
            <person name="Babiker E."/>
            <person name="Staton M."/>
        </authorList>
    </citation>
    <scope>NUCLEOTIDE SEQUENCE [LARGE SCALE GENOMIC DNA]</scope>
    <source>
        <strain evidence="2">cv. NJ 8807/NJ 8810</strain>
        <tissue evidence="1">Young leaf</tissue>
    </source>
</reference>
<keyword evidence="2" id="KW-1185">Reference proteome</keyword>
<proteinExistence type="predicted"/>